<dbReference type="Proteomes" id="UP001459277">
    <property type="component" value="Unassembled WGS sequence"/>
</dbReference>
<organism evidence="1 2">
    <name type="scientific">Lithocarpus litseifolius</name>
    <dbReference type="NCBI Taxonomy" id="425828"/>
    <lineage>
        <taxon>Eukaryota</taxon>
        <taxon>Viridiplantae</taxon>
        <taxon>Streptophyta</taxon>
        <taxon>Embryophyta</taxon>
        <taxon>Tracheophyta</taxon>
        <taxon>Spermatophyta</taxon>
        <taxon>Magnoliopsida</taxon>
        <taxon>eudicotyledons</taxon>
        <taxon>Gunneridae</taxon>
        <taxon>Pentapetalae</taxon>
        <taxon>rosids</taxon>
        <taxon>fabids</taxon>
        <taxon>Fagales</taxon>
        <taxon>Fagaceae</taxon>
        <taxon>Lithocarpus</taxon>
    </lineage>
</organism>
<sequence length="74" mass="7990">MTIFENYTLTAIDFLDSSSIGFPKGKELYKVNVDGAVFAVVKEAGVVVSICCDDWKGNGSYEQMSQETIGSNGN</sequence>
<evidence type="ECO:0000313" key="1">
    <source>
        <dbReference type="EMBL" id="KAL0012157.1"/>
    </source>
</evidence>
<comment type="caution">
    <text evidence="1">The sequence shown here is derived from an EMBL/GenBank/DDBJ whole genome shotgun (WGS) entry which is preliminary data.</text>
</comment>
<accession>A0AAW2DN40</accession>
<gene>
    <name evidence="1" type="ORF">SO802_007265</name>
</gene>
<dbReference type="EMBL" id="JAZDWU010000002">
    <property type="protein sequence ID" value="KAL0012157.1"/>
    <property type="molecule type" value="Genomic_DNA"/>
</dbReference>
<keyword evidence="2" id="KW-1185">Reference proteome</keyword>
<reference evidence="1 2" key="1">
    <citation type="submission" date="2024-01" db="EMBL/GenBank/DDBJ databases">
        <title>A telomere-to-telomere, gap-free genome of sweet tea (Lithocarpus litseifolius).</title>
        <authorList>
            <person name="Zhou J."/>
        </authorList>
    </citation>
    <scope>NUCLEOTIDE SEQUENCE [LARGE SCALE GENOMIC DNA]</scope>
    <source>
        <strain evidence="1">Zhou-2022a</strain>
        <tissue evidence="1">Leaf</tissue>
    </source>
</reference>
<dbReference type="AlphaFoldDB" id="A0AAW2DN40"/>
<protein>
    <submittedName>
        <fullName evidence="1">Uncharacterized protein</fullName>
    </submittedName>
</protein>
<proteinExistence type="predicted"/>
<evidence type="ECO:0000313" key="2">
    <source>
        <dbReference type="Proteomes" id="UP001459277"/>
    </source>
</evidence>
<name>A0AAW2DN40_9ROSI</name>